<dbReference type="EMBL" id="JAIPUX010000439">
    <property type="protein sequence ID" value="KAH0629834.1"/>
    <property type="molecule type" value="Genomic_DNA"/>
</dbReference>
<dbReference type="InterPro" id="IPR003598">
    <property type="entry name" value="Ig_sub2"/>
</dbReference>
<accession>A0ABQ7TJ92</accession>
<dbReference type="InterPro" id="IPR007110">
    <property type="entry name" value="Ig-like_dom"/>
</dbReference>
<feature type="domain" description="Ig-like" evidence="3">
    <location>
        <begin position="20"/>
        <end position="93"/>
    </location>
</feature>
<dbReference type="Proteomes" id="UP000826234">
    <property type="component" value="Unassembled WGS sequence"/>
</dbReference>
<comment type="caution">
    <text evidence="4">The sequence shown here is derived from an EMBL/GenBank/DDBJ whole genome shotgun (WGS) entry which is preliminary data.</text>
</comment>
<dbReference type="InterPro" id="IPR013783">
    <property type="entry name" value="Ig-like_fold"/>
</dbReference>
<dbReference type="SMART" id="SM00409">
    <property type="entry name" value="IG"/>
    <property type="match status" value="3"/>
</dbReference>
<evidence type="ECO:0000313" key="4">
    <source>
        <dbReference type="EMBL" id="KAH0629834.1"/>
    </source>
</evidence>
<dbReference type="SUPFAM" id="SSF48726">
    <property type="entry name" value="Immunoglobulin"/>
    <property type="match status" value="3"/>
</dbReference>
<feature type="signal peptide" evidence="2">
    <location>
        <begin position="1"/>
        <end position="18"/>
    </location>
</feature>
<feature type="chain" id="PRO_5047440639" description="Ig-like domain-containing protein" evidence="2">
    <location>
        <begin position="19"/>
        <end position="497"/>
    </location>
</feature>
<dbReference type="PANTHER" id="PTHR10075">
    <property type="entry name" value="BASIGIN RELATED"/>
    <property type="match status" value="1"/>
</dbReference>
<dbReference type="PROSITE" id="PS50835">
    <property type="entry name" value="IG_LIKE"/>
    <property type="match status" value="2"/>
</dbReference>
<gene>
    <name evidence="4" type="ORF">JD844_012251</name>
</gene>
<proteinExistence type="predicted"/>
<evidence type="ECO:0000259" key="3">
    <source>
        <dbReference type="PROSITE" id="PS50835"/>
    </source>
</evidence>
<keyword evidence="5" id="KW-1185">Reference proteome</keyword>
<sequence length="497" mass="55003">MGPVVLMLLLGNLYYGSASPTINSNHTTLIVAKGDPVNLICSGNATIEWVGIVNKAKVEVYNNGTLYIPRASCKEMGNYQCAYVNRTNEETASVYLIVRDPKTPWCLTKENIEAIEGSDALLPCLITDPGFTGNITLMKGEEQIISSRFSFSPQKGIHLHRVNMTHKGRSFLDFLAISKPVSVTIETKDNVRMTTHERDDSINYITEQILSIPAVQFHDSGEYTCFGKSSAGTSNASAYLRVIAPPQVKVKPNSSNSLWCEASGYPVPRIEWYKLPHNHSTDRCSQDGMLFLNDTIPEIISEPPFGRVSLISVLQVKEMEGNMIFCCLAVNSAGNESSFGSLVHVVEGPVLVITEYCPYGDLLNFLRTKAECLIIQDLTLEPSLDSRGADYKNVYLGKKYLQSRFGGQCTDSYLEMRSMIASSSVQVKGRSPYPGMKVNSKFYSLVKQGYHMGRPDFAPDDMITKTCRATQKKKTVDVSLPATVKNPVNLERVSNSF</sequence>
<organism evidence="4 5">
    <name type="scientific">Phrynosoma platyrhinos</name>
    <name type="common">Desert horned lizard</name>
    <dbReference type="NCBI Taxonomy" id="52577"/>
    <lineage>
        <taxon>Eukaryota</taxon>
        <taxon>Metazoa</taxon>
        <taxon>Chordata</taxon>
        <taxon>Craniata</taxon>
        <taxon>Vertebrata</taxon>
        <taxon>Euteleostomi</taxon>
        <taxon>Lepidosauria</taxon>
        <taxon>Squamata</taxon>
        <taxon>Bifurcata</taxon>
        <taxon>Unidentata</taxon>
        <taxon>Episquamata</taxon>
        <taxon>Toxicofera</taxon>
        <taxon>Iguania</taxon>
        <taxon>Phrynosomatidae</taxon>
        <taxon>Phrynosomatinae</taxon>
        <taxon>Phrynosoma</taxon>
    </lineage>
</organism>
<dbReference type="InterPro" id="IPR036179">
    <property type="entry name" value="Ig-like_dom_sf"/>
</dbReference>
<evidence type="ECO:0000313" key="5">
    <source>
        <dbReference type="Proteomes" id="UP000826234"/>
    </source>
</evidence>
<reference evidence="4 5" key="1">
    <citation type="journal article" date="2022" name="Gigascience">
        <title>A chromosome-level genome assembly and annotation of the desert horned lizard, Phrynosoma platyrhinos, provides insight into chromosomal rearrangements among reptiles.</title>
        <authorList>
            <person name="Koochekian N."/>
            <person name="Ascanio A."/>
            <person name="Farleigh K."/>
            <person name="Card D.C."/>
            <person name="Schield D.R."/>
            <person name="Castoe T.A."/>
            <person name="Jezkova T."/>
        </authorList>
    </citation>
    <scope>NUCLEOTIDE SEQUENCE [LARGE SCALE GENOMIC DNA]</scope>
    <source>
        <strain evidence="4">NK-2021</strain>
    </source>
</reference>
<keyword evidence="2" id="KW-0732">Signal</keyword>
<name>A0ABQ7TJ92_PHRPL</name>
<evidence type="ECO:0000256" key="1">
    <source>
        <dbReference type="ARBA" id="ARBA00023319"/>
    </source>
</evidence>
<feature type="domain" description="Ig-like" evidence="3">
    <location>
        <begin position="101"/>
        <end position="241"/>
    </location>
</feature>
<dbReference type="PIRSF" id="PIRSF000615">
    <property type="entry name" value="TyrPK_CSF1-R"/>
    <property type="match status" value="1"/>
</dbReference>
<dbReference type="PANTHER" id="PTHR10075:SF100">
    <property type="entry name" value="FASCICLIN-2"/>
    <property type="match status" value="1"/>
</dbReference>
<protein>
    <recommendedName>
        <fullName evidence="3">Ig-like domain-containing protein</fullName>
    </recommendedName>
</protein>
<evidence type="ECO:0000256" key="2">
    <source>
        <dbReference type="SAM" id="SignalP"/>
    </source>
</evidence>
<keyword evidence="1" id="KW-0393">Immunoglobulin domain</keyword>
<dbReference type="SMART" id="SM00408">
    <property type="entry name" value="IGc2"/>
    <property type="match status" value="3"/>
</dbReference>
<dbReference type="Gene3D" id="2.60.40.10">
    <property type="entry name" value="Immunoglobulins"/>
    <property type="match status" value="4"/>
</dbReference>
<dbReference type="InterPro" id="IPR003599">
    <property type="entry name" value="Ig_sub"/>
</dbReference>